<reference evidence="3" key="1">
    <citation type="submission" date="2022-10" db="EMBL/GenBank/DDBJ databases">
        <title>Tapping the CABI collections for fungal endophytes: first genome assemblies for Collariella, Neodidymelliopsis, Ascochyta clinopodiicola, Didymella pomorum, Didymosphaeria variabile, Neocosmospora piperis and Neocucurbitaria cava.</title>
        <authorList>
            <person name="Hill R."/>
        </authorList>
    </citation>
    <scope>NUCLEOTIDE SEQUENCE</scope>
    <source>
        <strain evidence="3">IMI 355082</strain>
    </source>
</reference>
<evidence type="ECO:0000313" key="4">
    <source>
        <dbReference type="Proteomes" id="UP001140453"/>
    </source>
</evidence>
<dbReference type="EMBL" id="JAPEVB010000002">
    <property type="protein sequence ID" value="KAJ4394325.1"/>
    <property type="molecule type" value="Genomic_DNA"/>
</dbReference>
<name>A0A9W8Z0Z1_9PEZI</name>
<gene>
    <name evidence="3" type="ORF">N0V93_003542</name>
</gene>
<evidence type="ECO:0000259" key="2">
    <source>
        <dbReference type="PROSITE" id="PS51938"/>
    </source>
</evidence>
<sequence>MASKKTPNAWDDDDWETQADRALQEGVAGSNVPEPTTKAERLAKHREMQRKIWEAAEEPPQLPYHVAAAPSVPFAQGFKPQMKLLSRKPVIKTKDPVTGLEKLTVEDDDDEVDRKPQQPTAAELAEKRKQKEREYEERRATLFGTPPQETTSGASTPRTTSPPLGESSRGNHRGRGRGRGGRGGRGGQRNENKNDSQGRQGSNNKNGESPYRELFDPDATMRPGSRQQRGTGTSSPTPRGPEPAIRNPRGPDSSGGFGFANRGAKAG</sequence>
<dbReference type="AlphaFoldDB" id="A0A9W8Z0Z1"/>
<dbReference type="InterPro" id="IPR024642">
    <property type="entry name" value="SUZ-C"/>
</dbReference>
<protein>
    <recommendedName>
        <fullName evidence="2">SUZ-C domain-containing protein</fullName>
    </recommendedName>
</protein>
<accession>A0A9W8Z0Z1</accession>
<organism evidence="3 4">
    <name type="scientific">Gnomoniopsis smithogilvyi</name>
    <dbReference type="NCBI Taxonomy" id="1191159"/>
    <lineage>
        <taxon>Eukaryota</taxon>
        <taxon>Fungi</taxon>
        <taxon>Dikarya</taxon>
        <taxon>Ascomycota</taxon>
        <taxon>Pezizomycotina</taxon>
        <taxon>Sordariomycetes</taxon>
        <taxon>Sordariomycetidae</taxon>
        <taxon>Diaporthales</taxon>
        <taxon>Gnomoniaceae</taxon>
        <taxon>Gnomoniopsis</taxon>
    </lineage>
</organism>
<comment type="caution">
    <text evidence="3">The sequence shown here is derived from an EMBL/GenBank/DDBJ whole genome shotgun (WGS) entry which is preliminary data.</text>
</comment>
<feature type="region of interest" description="Disordered" evidence="1">
    <location>
        <begin position="95"/>
        <end position="267"/>
    </location>
</feature>
<feature type="compositionally biased region" description="Basic and acidic residues" evidence="1">
    <location>
        <begin position="124"/>
        <end position="140"/>
    </location>
</feature>
<feature type="compositionally biased region" description="Polar residues" evidence="1">
    <location>
        <begin position="197"/>
        <end position="207"/>
    </location>
</feature>
<feature type="compositionally biased region" description="Polar residues" evidence="1">
    <location>
        <begin position="147"/>
        <end position="162"/>
    </location>
</feature>
<evidence type="ECO:0000256" key="1">
    <source>
        <dbReference type="SAM" id="MobiDB-lite"/>
    </source>
</evidence>
<dbReference type="PROSITE" id="PS51938">
    <property type="entry name" value="SUZ_C"/>
    <property type="match status" value="1"/>
</dbReference>
<dbReference type="Proteomes" id="UP001140453">
    <property type="component" value="Unassembled WGS sequence"/>
</dbReference>
<feature type="compositionally biased region" description="Polar residues" evidence="1">
    <location>
        <begin position="225"/>
        <end position="237"/>
    </location>
</feature>
<feature type="domain" description="SUZ-C" evidence="2">
    <location>
        <begin position="221"/>
        <end position="261"/>
    </location>
</feature>
<dbReference type="OrthoDB" id="5422283at2759"/>
<keyword evidence="4" id="KW-1185">Reference proteome</keyword>
<evidence type="ECO:0000313" key="3">
    <source>
        <dbReference type="EMBL" id="KAJ4394325.1"/>
    </source>
</evidence>
<feature type="compositionally biased region" description="Basic residues" evidence="1">
    <location>
        <begin position="170"/>
        <end position="182"/>
    </location>
</feature>
<proteinExistence type="predicted"/>
<feature type="region of interest" description="Disordered" evidence="1">
    <location>
        <begin position="1"/>
        <end position="37"/>
    </location>
</feature>